<keyword evidence="1" id="KW-0472">Membrane</keyword>
<dbReference type="Proteomes" id="UP000030671">
    <property type="component" value="Unassembled WGS sequence"/>
</dbReference>
<dbReference type="InterPro" id="IPR043502">
    <property type="entry name" value="DNA/RNA_pol_sf"/>
</dbReference>
<accession>W4K3L7</accession>
<dbReference type="PANTHER" id="PTHR24559:SF444">
    <property type="entry name" value="REVERSE TRANSCRIPTASE DOMAIN-CONTAINING PROTEIN"/>
    <property type="match status" value="1"/>
</dbReference>
<dbReference type="KEGG" id="hir:HETIRDRAFT_321629"/>
<keyword evidence="1" id="KW-0812">Transmembrane</keyword>
<gene>
    <name evidence="2" type="ORF">HETIRDRAFT_321629</name>
</gene>
<keyword evidence="3" id="KW-1185">Reference proteome</keyword>
<evidence type="ECO:0000256" key="1">
    <source>
        <dbReference type="SAM" id="Phobius"/>
    </source>
</evidence>
<dbReference type="PANTHER" id="PTHR24559">
    <property type="entry name" value="TRANSPOSON TY3-I GAG-POL POLYPROTEIN"/>
    <property type="match status" value="1"/>
</dbReference>
<dbReference type="EMBL" id="KI925460">
    <property type="protein sequence ID" value="ETW79930.1"/>
    <property type="molecule type" value="Genomic_DNA"/>
</dbReference>
<dbReference type="AlphaFoldDB" id="W4K3L7"/>
<reference evidence="2 3" key="1">
    <citation type="journal article" date="2012" name="New Phytol.">
        <title>Insight into trade-off between wood decay and parasitism from the genome of a fungal forest pathogen.</title>
        <authorList>
            <person name="Olson A."/>
            <person name="Aerts A."/>
            <person name="Asiegbu F."/>
            <person name="Belbahri L."/>
            <person name="Bouzid O."/>
            <person name="Broberg A."/>
            <person name="Canback B."/>
            <person name="Coutinho P.M."/>
            <person name="Cullen D."/>
            <person name="Dalman K."/>
            <person name="Deflorio G."/>
            <person name="van Diepen L.T."/>
            <person name="Dunand C."/>
            <person name="Duplessis S."/>
            <person name="Durling M."/>
            <person name="Gonthier P."/>
            <person name="Grimwood J."/>
            <person name="Fossdal C.G."/>
            <person name="Hansson D."/>
            <person name="Henrissat B."/>
            <person name="Hietala A."/>
            <person name="Himmelstrand K."/>
            <person name="Hoffmeister D."/>
            <person name="Hogberg N."/>
            <person name="James T.Y."/>
            <person name="Karlsson M."/>
            <person name="Kohler A."/>
            <person name="Kues U."/>
            <person name="Lee Y.H."/>
            <person name="Lin Y.C."/>
            <person name="Lind M."/>
            <person name="Lindquist E."/>
            <person name="Lombard V."/>
            <person name="Lucas S."/>
            <person name="Lunden K."/>
            <person name="Morin E."/>
            <person name="Murat C."/>
            <person name="Park J."/>
            <person name="Raffaello T."/>
            <person name="Rouze P."/>
            <person name="Salamov A."/>
            <person name="Schmutz J."/>
            <person name="Solheim H."/>
            <person name="Stahlberg J."/>
            <person name="Velez H."/>
            <person name="de Vries R.P."/>
            <person name="Wiebenga A."/>
            <person name="Woodward S."/>
            <person name="Yakovlev I."/>
            <person name="Garbelotto M."/>
            <person name="Martin F."/>
            <person name="Grigoriev I.V."/>
            <person name="Stenlid J."/>
        </authorList>
    </citation>
    <scope>NUCLEOTIDE SEQUENCE [LARGE SCALE GENOMIC DNA]</scope>
    <source>
        <strain evidence="2 3">TC 32-1</strain>
    </source>
</reference>
<dbReference type="InterPro" id="IPR053134">
    <property type="entry name" value="RNA-dir_DNA_polymerase"/>
</dbReference>
<dbReference type="GeneID" id="20670773"/>
<dbReference type="Gene3D" id="3.10.10.10">
    <property type="entry name" value="HIV Type 1 Reverse Transcriptase, subunit A, domain 1"/>
    <property type="match status" value="1"/>
</dbReference>
<evidence type="ECO:0000313" key="2">
    <source>
        <dbReference type="EMBL" id="ETW79930.1"/>
    </source>
</evidence>
<dbReference type="SUPFAM" id="SSF56672">
    <property type="entry name" value="DNA/RNA polymerases"/>
    <property type="match status" value="1"/>
</dbReference>
<dbReference type="RefSeq" id="XP_009548461.1">
    <property type="nucleotide sequence ID" value="XM_009550166.1"/>
</dbReference>
<dbReference type="HOGENOM" id="CLU_2942030_0_0_1"/>
<proteinExistence type="predicted"/>
<name>W4K3L7_HETIT</name>
<dbReference type="InParanoid" id="W4K3L7"/>
<dbReference type="Gene3D" id="3.30.70.270">
    <property type="match status" value="1"/>
</dbReference>
<protein>
    <recommendedName>
        <fullName evidence="4">Reverse transcriptase domain-containing protein</fullName>
    </recommendedName>
</protein>
<organism evidence="2 3">
    <name type="scientific">Heterobasidion irregulare (strain TC 32-1)</name>
    <dbReference type="NCBI Taxonomy" id="747525"/>
    <lineage>
        <taxon>Eukaryota</taxon>
        <taxon>Fungi</taxon>
        <taxon>Dikarya</taxon>
        <taxon>Basidiomycota</taxon>
        <taxon>Agaricomycotina</taxon>
        <taxon>Agaricomycetes</taxon>
        <taxon>Russulales</taxon>
        <taxon>Bondarzewiaceae</taxon>
        <taxon>Heterobasidion</taxon>
        <taxon>Heterobasidion annosum species complex</taxon>
    </lineage>
</organism>
<dbReference type="OrthoDB" id="1750432at2759"/>
<evidence type="ECO:0000313" key="3">
    <source>
        <dbReference type="Proteomes" id="UP000030671"/>
    </source>
</evidence>
<sequence length="60" mass="7104">MAFLTKFGLFECLVMFFDLCNLLAMFQTIMNIIFYDLIITQVMAVYIDDIIIFTKIVEKH</sequence>
<feature type="transmembrane region" description="Helical" evidence="1">
    <location>
        <begin position="32"/>
        <end position="54"/>
    </location>
</feature>
<dbReference type="InterPro" id="IPR043128">
    <property type="entry name" value="Rev_trsase/Diguanyl_cyclase"/>
</dbReference>
<evidence type="ECO:0008006" key="4">
    <source>
        <dbReference type="Google" id="ProtNLM"/>
    </source>
</evidence>
<keyword evidence="1" id="KW-1133">Transmembrane helix</keyword>